<evidence type="ECO:0000256" key="6">
    <source>
        <dbReference type="ARBA" id="ARBA00023212"/>
    </source>
</evidence>
<dbReference type="InterPro" id="IPR028458">
    <property type="entry name" value="Twinfilin"/>
</dbReference>
<dbReference type="OrthoDB" id="10006997at2759"/>
<keyword evidence="4" id="KW-0677">Repeat</keyword>
<dbReference type="SMART" id="SM00102">
    <property type="entry name" value="ADF"/>
    <property type="match status" value="2"/>
</dbReference>
<dbReference type="CDD" id="cd11285">
    <property type="entry name" value="ADF_Twf-N_like"/>
    <property type="match status" value="1"/>
</dbReference>
<evidence type="ECO:0000256" key="7">
    <source>
        <dbReference type="ARBA" id="ARBA00038532"/>
    </source>
</evidence>
<dbReference type="PANTHER" id="PTHR13759:SF1">
    <property type="entry name" value="TWINFILIN"/>
    <property type="match status" value="1"/>
</dbReference>
<dbReference type="EMBL" id="DF977473">
    <property type="protein sequence ID" value="GAP87707.1"/>
    <property type="molecule type" value="Genomic_DNA"/>
</dbReference>
<feature type="domain" description="ADF-H" evidence="8">
    <location>
        <begin position="172"/>
        <end position="316"/>
    </location>
</feature>
<dbReference type="GO" id="GO:0030042">
    <property type="term" value="P:actin filament depolymerization"/>
    <property type="evidence" value="ECO:0007669"/>
    <property type="project" value="TreeGrafter"/>
</dbReference>
<dbReference type="Proteomes" id="UP000054516">
    <property type="component" value="Unassembled WGS sequence"/>
</dbReference>
<evidence type="ECO:0000256" key="5">
    <source>
        <dbReference type="ARBA" id="ARBA00023203"/>
    </source>
</evidence>
<protein>
    <submittedName>
        <fullName evidence="9">Putative cofilin tropomyosin-type actin-binding protein</fullName>
    </submittedName>
</protein>
<dbReference type="GO" id="GO:0005737">
    <property type="term" value="C:cytoplasm"/>
    <property type="evidence" value="ECO:0007669"/>
    <property type="project" value="TreeGrafter"/>
</dbReference>
<dbReference type="InterPro" id="IPR002108">
    <property type="entry name" value="ADF-H"/>
</dbReference>
<name>A0A1W2THT5_ROSNE</name>
<comment type="subunit">
    <text evidence="7">Interacts with G-actin; ADP-actin form.</text>
</comment>
<evidence type="ECO:0000313" key="9">
    <source>
        <dbReference type="EMBL" id="GAP87707.1"/>
    </source>
</evidence>
<dbReference type="Gene3D" id="3.40.20.10">
    <property type="entry name" value="Severin"/>
    <property type="match status" value="2"/>
</dbReference>
<reference evidence="9" key="1">
    <citation type="submission" date="2016-03" db="EMBL/GenBank/DDBJ databases">
        <title>Draft genome sequence of Rosellinia necatrix.</title>
        <authorList>
            <person name="Kanematsu S."/>
        </authorList>
    </citation>
    <scope>NUCLEOTIDE SEQUENCE [LARGE SCALE GENOMIC DNA]</scope>
    <source>
        <strain evidence="9">W97</strain>
    </source>
</reference>
<comment type="similarity">
    <text evidence="2">Belongs to the actin-binding proteins ADF family. Twinfilin subfamily.</text>
</comment>
<dbReference type="GO" id="GO:0051015">
    <property type="term" value="F:actin filament binding"/>
    <property type="evidence" value="ECO:0007669"/>
    <property type="project" value="TreeGrafter"/>
</dbReference>
<evidence type="ECO:0000256" key="4">
    <source>
        <dbReference type="ARBA" id="ARBA00022737"/>
    </source>
</evidence>
<dbReference type="OMA" id="AMTHQTG"/>
<dbReference type="AlphaFoldDB" id="A0A1W2THT5"/>
<comment type="subcellular location">
    <subcellularLocation>
        <location evidence="1">Cytoplasm</location>
        <location evidence="1">Cytoskeleton</location>
    </subcellularLocation>
</comment>
<organism evidence="9">
    <name type="scientific">Rosellinia necatrix</name>
    <name type="common">White root-rot fungus</name>
    <dbReference type="NCBI Taxonomy" id="77044"/>
    <lineage>
        <taxon>Eukaryota</taxon>
        <taxon>Fungi</taxon>
        <taxon>Dikarya</taxon>
        <taxon>Ascomycota</taxon>
        <taxon>Pezizomycotina</taxon>
        <taxon>Sordariomycetes</taxon>
        <taxon>Xylariomycetidae</taxon>
        <taxon>Xylariales</taxon>
        <taxon>Xylariaceae</taxon>
        <taxon>Rosellinia</taxon>
    </lineage>
</organism>
<keyword evidence="5" id="KW-0009">Actin-binding</keyword>
<evidence type="ECO:0000256" key="2">
    <source>
        <dbReference type="ARBA" id="ARBA00009557"/>
    </source>
</evidence>
<proteinExistence type="inferred from homology"/>
<dbReference type="Pfam" id="PF00241">
    <property type="entry name" value="Cofilin_ADF"/>
    <property type="match status" value="2"/>
</dbReference>
<evidence type="ECO:0000259" key="8">
    <source>
        <dbReference type="PROSITE" id="PS51263"/>
    </source>
</evidence>
<dbReference type="GO" id="GO:0051016">
    <property type="term" value="P:barbed-end actin filament capping"/>
    <property type="evidence" value="ECO:0007669"/>
    <property type="project" value="TreeGrafter"/>
</dbReference>
<dbReference type="FunFam" id="3.40.20.10:FF:000042">
    <property type="entry name" value="Actin depolymerizing protein"/>
    <property type="match status" value="1"/>
</dbReference>
<evidence type="ECO:0000256" key="3">
    <source>
        <dbReference type="ARBA" id="ARBA00022490"/>
    </source>
</evidence>
<dbReference type="GO" id="GO:0003785">
    <property type="term" value="F:actin monomer binding"/>
    <property type="evidence" value="ECO:0007669"/>
    <property type="project" value="TreeGrafter"/>
</dbReference>
<keyword evidence="6" id="KW-0206">Cytoskeleton</keyword>
<sequence length="333" mass="36639">MQSGISASQELVSRFNSLLSETSQFGLLVTISSEALTPLASLPRSSPDFKSNLKQLAPYLKPDEPIYALLRRHDKAPFLVAVTYVPDAAKVRQKMLFASTRLTLVRELGTEHFRETIFATVADELSAAGFDRHDKHTDLEAPLTEEERTLGEVKRAEAEAGAGTGVREIHLSSTMSMPAKADALSALAELGQGCGRALVMLRINAQDEAIELVPDSSNPTSISEAVRAISTSEPRFTFFRYRSSVAGAEYKDVLLFFYTNPATAGTKAVKKRMIYPLQKRAVLAMADKECGCAVEKKFEVEDPSEITEQLVLDELLPKVETKTAFKRPKRPGR</sequence>
<dbReference type="SUPFAM" id="SSF55753">
    <property type="entry name" value="Actin depolymerizing proteins"/>
    <property type="match status" value="2"/>
</dbReference>
<keyword evidence="10" id="KW-1185">Reference proteome</keyword>
<evidence type="ECO:0000256" key="1">
    <source>
        <dbReference type="ARBA" id="ARBA00004245"/>
    </source>
</evidence>
<keyword evidence="3" id="KW-0963">Cytoplasm</keyword>
<feature type="domain" description="ADF-H" evidence="8">
    <location>
        <begin position="3"/>
        <end position="135"/>
    </location>
</feature>
<evidence type="ECO:0000313" key="10">
    <source>
        <dbReference type="Proteomes" id="UP000054516"/>
    </source>
</evidence>
<dbReference type="GO" id="GO:0005884">
    <property type="term" value="C:actin filament"/>
    <property type="evidence" value="ECO:0007669"/>
    <property type="project" value="TreeGrafter"/>
</dbReference>
<dbReference type="PROSITE" id="PS51263">
    <property type="entry name" value="ADF_H"/>
    <property type="match status" value="2"/>
</dbReference>
<dbReference type="InterPro" id="IPR029006">
    <property type="entry name" value="ADF-H/Gelsolin-like_dom_sf"/>
</dbReference>
<gene>
    <name evidence="9" type="ORF">SAMD00023353_2800330</name>
</gene>
<dbReference type="STRING" id="77044.A0A1W2THT5"/>
<dbReference type="PANTHER" id="PTHR13759">
    <property type="entry name" value="TWINFILIN"/>
    <property type="match status" value="1"/>
</dbReference>
<accession>A0A1W2THT5</accession>